<accession>A0ACB8G2M2</accession>
<dbReference type="Proteomes" id="UP000827872">
    <property type="component" value="Linkage Group LG02"/>
</dbReference>
<comment type="caution">
    <text evidence="1">The sequence shown here is derived from an EMBL/GenBank/DDBJ whole genome shotgun (WGS) entry which is preliminary data.</text>
</comment>
<proteinExistence type="predicted"/>
<evidence type="ECO:0000313" key="2">
    <source>
        <dbReference type="Proteomes" id="UP000827872"/>
    </source>
</evidence>
<organism evidence="1 2">
    <name type="scientific">Sphaerodactylus townsendi</name>
    <dbReference type="NCBI Taxonomy" id="933632"/>
    <lineage>
        <taxon>Eukaryota</taxon>
        <taxon>Metazoa</taxon>
        <taxon>Chordata</taxon>
        <taxon>Craniata</taxon>
        <taxon>Vertebrata</taxon>
        <taxon>Euteleostomi</taxon>
        <taxon>Lepidosauria</taxon>
        <taxon>Squamata</taxon>
        <taxon>Bifurcata</taxon>
        <taxon>Gekkota</taxon>
        <taxon>Sphaerodactylidae</taxon>
        <taxon>Sphaerodactylus</taxon>
    </lineage>
</organism>
<sequence>MLEVGAPARGAGPGPDTEARSACLSPASRLVSSSQSRCQLSSSLAALSDDNAGNLCDVGSVRKGSRGGKGLLTLPSPSAI</sequence>
<evidence type="ECO:0000313" key="1">
    <source>
        <dbReference type="EMBL" id="KAH8013665.1"/>
    </source>
</evidence>
<name>A0ACB8G2M2_9SAUR</name>
<dbReference type="EMBL" id="CM037615">
    <property type="protein sequence ID" value="KAH8013665.1"/>
    <property type="molecule type" value="Genomic_DNA"/>
</dbReference>
<reference evidence="1" key="1">
    <citation type="submission" date="2021-08" db="EMBL/GenBank/DDBJ databases">
        <title>The first chromosome-level gecko genome reveals the dynamic sex chromosomes of Neotropical dwarf geckos (Sphaerodactylidae: Sphaerodactylus).</title>
        <authorList>
            <person name="Pinto B.J."/>
            <person name="Keating S.E."/>
            <person name="Gamble T."/>
        </authorList>
    </citation>
    <scope>NUCLEOTIDE SEQUENCE</scope>
    <source>
        <strain evidence="1">TG3544</strain>
    </source>
</reference>
<keyword evidence="2" id="KW-1185">Reference proteome</keyword>
<gene>
    <name evidence="1" type="ORF">K3G42_021151</name>
</gene>
<protein>
    <submittedName>
        <fullName evidence="1">Uncharacterized protein</fullName>
    </submittedName>
</protein>